<comment type="subcellular location">
    <subcellularLocation>
        <location evidence="1 10">Cell outer membrane</location>
        <topology evidence="1 10">Multi-pass membrane protein</topology>
    </subcellularLocation>
</comment>
<dbReference type="Gene3D" id="2.40.170.20">
    <property type="entry name" value="TonB-dependent receptor, beta-barrel domain"/>
    <property type="match status" value="1"/>
</dbReference>
<comment type="similarity">
    <text evidence="10 11">Belongs to the TonB-dependent receptor family.</text>
</comment>
<evidence type="ECO:0000256" key="6">
    <source>
        <dbReference type="ARBA" id="ARBA00023077"/>
    </source>
</evidence>
<feature type="domain" description="TonB-dependent receptor-like beta-barrel" evidence="13">
    <location>
        <begin position="337"/>
        <end position="866"/>
    </location>
</feature>
<feature type="domain" description="TonB-dependent receptor plug" evidence="14">
    <location>
        <begin position="121"/>
        <end position="228"/>
    </location>
</feature>
<evidence type="ECO:0000256" key="4">
    <source>
        <dbReference type="ARBA" id="ARBA00022692"/>
    </source>
</evidence>
<keyword evidence="5 12" id="KW-0732">Signal</keyword>
<keyword evidence="6 11" id="KW-0798">TonB box</keyword>
<keyword evidence="3 10" id="KW-1134">Transmembrane beta strand</keyword>
<evidence type="ECO:0000256" key="3">
    <source>
        <dbReference type="ARBA" id="ARBA00022452"/>
    </source>
</evidence>
<evidence type="ECO:0000256" key="1">
    <source>
        <dbReference type="ARBA" id="ARBA00004571"/>
    </source>
</evidence>
<keyword evidence="2 10" id="KW-0813">Transport</keyword>
<dbReference type="Pfam" id="PF13715">
    <property type="entry name" value="CarbopepD_reg_2"/>
    <property type="match status" value="1"/>
</dbReference>
<dbReference type="InterPro" id="IPR008969">
    <property type="entry name" value="CarboxyPept-like_regulatory"/>
</dbReference>
<reference evidence="15" key="1">
    <citation type="journal article" date="2021" name="PeerJ">
        <title>Extensive microbial diversity within the chicken gut microbiome revealed by metagenomics and culture.</title>
        <authorList>
            <person name="Gilroy R."/>
            <person name="Ravi A."/>
            <person name="Getino M."/>
            <person name="Pursley I."/>
            <person name="Horton D.L."/>
            <person name="Alikhan N.F."/>
            <person name="Baker D."/>
            <person name="Gharbi K."/>
            <person name="Hall N."/>
            <person name="Watson M."/>
            <person name="Adriaenssens E.M."/>
            <person name="Foster-Nyarko E."/>
            <person name="Jarju S."/>
            <person name="Secka A."/>
            <person name="Antonio M."/>
            <person name="Oren A."/>
            <person name="Chaudhuri R.R."/>
            <person name="La Ragione R."/>
            <person name="Hildebrand F."/>
            <person name="Pallen M.J."/>
        </authorList>
    </citation>
    <scope>NUCLEOTIDE SEQUENCE</scope>
    <source>
        <strain evidence="15">ChiHecec1B25-7008</strain>
    </source>
</reference>
<dbReference type="Pfam" id="PF00593">
    <property type="entry name" value="TonB_dep_Rec_b-barrel"/>
    <property type="match status" value="1"/>
</dbReference>
<reference evidence="15" key="2">
    <citation type="submission" date="2021-04" db="EMBL/GenBank/DDBJ databases">
        <authorList>
            <person name="Gilroy R."/>
        </authorList>
    </citation>
    <scope>NUCLEOTIDE SEQUENCE</scope>
    <source>
        <strain evidence="15">ChiHecec1B25-7008</strain>
    </source>
</reference>
<evidence type="ECO:0000256" key="11">
    <source>
        <dbReference type="RuleBase" id="RU003357"/>
    </source>
</evidence>
<dbReference type="PROSITE" id="PS52016">
    <property type="entry name" value="TONB_DEPENDENT_REC_3"/>
    <property type="match status" value="1"/>
</dbReference>
<accession>A0A9D2KTB5</accession>
<sequence>MKRNLMHFLLSALLCVGSLAAYAQNVKVRGQLVDAETGEPLIGASVVVEGTTQGSVTDIDGYFTQSAPANATIVFSYVGYQEQRHALEGRGNNLDLGVIRMEPDAVLLNDVVITSTIAIDRKTPVAVSNVEAVFIDEKLGTQEFPEILKSTPGVYVTKDGGGYGDAKTRVRGFDTDNVAVMINGVPMNGMENQKVYWSNWAGLSDVTRTMQVQRGLGAAKVSSPAVGGSINIVTMGADAEKGGSVSYAMGNDGYNKLLFTVSSGLTKNGWAFTLLGGKTWGDGYIQGTEFEGYNWFASITKRFNDKHQLSLTAFGAPQWHNQRNSANGLSIKEWQRVKQYMGDDSPYKYNPTFGYDKYGRARNSSRNEYHKPQISLNHLWQIDHKSSLSTALYVSIGRGNGYSGNGDSEHRSLWYGATDGLVNNTFRKPDGTFAYDEVQELNEQSLTGSKMIMAKAMNNHIWYGLLSTYTTKFGEYLDFYGGIDFRYYKGLHQNIITDLYNGEYFVDSSNRKNIRPENYPAAANNPAYINQKLNVGDVIYRDYDGYVMSEGVFAQLEYNRDKLNAFVAGGLSNTGYWRYDRFYYEESKAKSDKKNYLGGNIKGGINYNITDNHNVFFNAGFISRAPMFDNSFIDSQSSHLRNPDAKNEKIMSFELGYGFRSTFLSANVNAYYTRWMDKALYDSDTYNKADGTLDTWTLNMTGANANHMGIELDFVAKPTRWMDITGMFSWGDWRWNGTATGYYFNGNNQIMTDFSGGVIEGLENAEQYKARIKMDNIHVGGSAQTTAALGINVRPMKGLRVGLDWNLFFRNYAFYDISAGSTGFGEEYVVSEPWEIPGYCTFDFNAGYTFDFGKIRATLSGNINNLFNQEYIADARDGSSHTWETATRVFYGFGRTYSIRLKFHF</sequence>
<evidence type="ECO:0000259" key="14">
    <source>
        <dbReference type="Pfam" id="PF07715"/>
    </source>
</evidence>
<protein>
    <submittedName>
        <fullName evidence="15">TonB-dependent receptor</fullName>
    </submittedName>
</protein>
<dbReference type="PANTHER" id="PTHR30069">
    <property type="entry name" value="TONB-DEPENDENT OUTER MEMBRANE RECEPTOR"/>
    <property type="match status" value="1"/>
</dbReference>
<keyword evidence="9 10" id="KW-0998">Cell outer membrane</keyword>
<dbReference type="InterPro" id="IPR000531">
    <property type="entry name" value="Beta-barrel_TonB"/>
</dbReference>
<dbReference type="SUPFAM" id="SSF56935">
    <property type="entry name" value="Porins"/>
    <property type="match status" value="1"/>
</dbReference>
<dbReference type="GO" id="GO:0044718">
    <property type="term" value="P:siderophore transmembrane transport"/>
    <property type="evidence" value="ECO:0007669"/>
    <property type="project" value="TreeGrafter"/>
</dbReference>
<dbReference type="EMBL" id="DWZE01000112">
    <property type="protein sequence ID" value="HJA84137.1"/>
    <property type="molecule type" value="Genomic_DNA"/>
</dbReference>
<feature type="signal peptide" evidence="12">
    <location>
        <begin position="1"/>
        <end position="23"/>
    </location>
</feature>
<evidence type="ECO:0000256" key="7">
    <source>
        <dbReference type="ARBA" id="ARBA00023136"/>
    </source>
</evidence>
<dbReference type="InterPro" id="IPR012910">
    <property type="entry name" value="Plug_dom"/>
</dbReference>
<dbReference type="Gene3D" id="2.170.130.10">
    <property type="entry name" value="TonB-dependent receptor, plug domain"/>
    <property type="match status" value="1"/>
</dbReference>
<dbReference type="InterPro" id="IPR036942">
    <property type="entry name" value="Beta-barrel_TonB_sf"/>
</dbReference>
<evidence type="ECO:0000256" key="8">
    <source>
        <dbReference type="ARBA" id="ARBA00023170"/>
    </source>
</evidence>
<evidence type="ECO:0000256" key="9">
    <source>
        <dbReference type="ARBA" id="ARBA00023237"/>
    </source>
</evidence>
<dbReference type="PANTHER" id="PTHR30069:SF29">
    <property type="entry name" value="HEMOGLOBIN AND HEMOGLOBIN-HAPTOGLOBIN-BINDING PROTEIN 1-RELATED"/>
    <property type="match status" value="1"/>
</dbReference>
<evidence type="ECO:0000313" key="15">
    <source>
        <dbReference type="EMBL" id="HJA84137.1"/>
    </source>
</evidence>
<evidence type="ECO:0000256" key="10">
    <source>
        <dbReference type="PROSITE-ProRule" id="PRU01360"/>
    </source>
</evidence>
<evidence type="ECO:0000256" key="5">
    <source>
        <dbReference type="ARBA" id="ARBA00022729"/>
    </source>
</evidence>
<dbReference type="InterPro" id="IPR039426">
    <property type="entry name" value="TonB-dep_rcpt-like"/>
</dbReference>
<dbReference type="Gene3D" id="2.60.40.1120">
    <property type="entry name" value="Carboxypeptidase-like, regulatory domain"/>
    <property type="match status" value="1"/>
</dbReference>
<evidence type="ECO:0000256" key="12">
    <source>
        <dbReference type="SAM" id="SignalP"/>
    </source>
</evidence>
<dbReference type="SUPFAM" id="SSF49464">
    <property type="entry name" value="Carboxypeptidase regulatory domain-like"/>
    <property type="match status" value="1"/>
</dbReference>
<dbReference type="InterPro" id="IPR037066">
    <property type="entry name" value="Plug_dom_sf"/>
</dbReference>
<gene>
    <name evidence="15" type="ORF">H9785_09235</name>
</gene>
<keyword evidence="8 15" id="KW-0675">Receptor</keyword>
<proteinExistence type="inferred from homology"/>
<dbReference type="AlphaFoldDB" id="A0A9D2KTB5"/>
<comment type="caution">
    <text evidence="15">The sequence shown here is derived from an EMBL/GenBank/DDBJ whole genome shotgun (WGS) entry which is preliminary data.</text>
</comment>
<evidence type="ECO:0000313" key="16">
    <source>
        <dbReference type="Proteomes" id="UP000823860"/>
    </source>
</evidence>
<feature type="chain" id="PRO_5038910713" evidence="12">
    <location>
        <begin position="24"/>
        <end position="905"/>
    </location>
</feature>
<keyword evidence="4 10" id="KW-0812">Transmembrane</keyword>
<evidence type="ECO:0000259" key="13">
    <source>
        <dbReference type="Pfam" id="PF00593"/>
    </source>
</evidence>
<dbReference type="Pfam" id="PF07715">
    <property type="entry name" value="Plug"/>
    <property type="match status" value="1"/>
</dbReference>
<keyword evidence="7 10" id="KW-0472">Membrane</keyword>
<dbReference type="GO" id="GO:0015344">
    <property type="term" value="F:siderophore uptake transmembrane transporter activity"/>
    <property type="evidence" value="ECO:0007669"/>
    <property type="project" value="TreeGrafter"/>
</dbReference>
<dbReference type="GO" id="GO:0009279">
    <property type="term" value="C:cell outer membrane"/>
    <property type="evidence" value="ECO:0007669"/>
    <property type="project" value="UniProtKB-SubCell"/>
</dbReference>
<dbReference type="Proteomes" id="UP000823860">
    <property type="component" value="Unassembled WGS sequence"/>
</dbReference>
<evidence type="ECO:0000256" key="2">
    <source>
        <dbReference type="ARBA" id="ARBA00022448"/>
    </source>
</evidence>
<organism evidence="15 16">
    <name type="scientific">Candidatus Bacteroides intestinavium</name>
    <dbReference type="NCBI Taxonomy" id="2838469"/>
    <lineage>
        <taxon>Bacteria</taxon>
        <taxon>Pseudomonadati</taxon>
        <taxon>Bacteroidota</taxon>
        <taxon>Bacteroidia</taxon>
        <taxon>Bacteroidales</taxon>
        <taxon>Bacteroidaceae</taxon>
        <taxon>Bacteroides</taxon>
    </lineage>
</organism>
<name>A0A9D2KTB5_9BACE</name>